<keyword evidence="5 7" id="KW-1133">Transmembrane helix</keyword>
<feature type="binding site" evidence="7">
    <location>
        <position position="130"/>
    </location>
    <ligand>
        <name>a 1,2-diacyl-sn-glycero-3-phospho-(1'-sn-glycerol)</name>
        <dbReference type="ChEBI" id="CHEBI:64716"/>
    </ligand>
</feature>
<comment type="subcellular location">
    <subcellularLocation>
        <location evidence="7">Cell membrane</location>
        <topology evidence="7">Multi-pass membrane protein</topology>
    </subcellularLocation>
</comment>
<dbReference type="NCBIfam" id="TIGR00544">
    <property type="entry name" value="lgt"/>
    <property type="match status" value="1"/>
</dbReference>
<dbReference type="AlphaFoldDB" id="A0A1F4V634"/>
<comment type="similarity">
    <text evidence="1 7">Belongs to the Lgt family.</text>
</comment>
<dbReference type="UniPathway" id="UPA00664"/>
<keyword evidence="8" id="KW-0449">Lipoprotein</keyword>
<keyword evidence="3 7" id="KW-0808">Transferase</keyword>
<protein>
    <recommendedName>
        <fullName evidence="7">Phosphatidylglycerol--prolipoprotein diacylglyceryl transferase</fullName>
        <ecNumber evidence="7">2.5.1.145</ecNumber>
    </recommendedName>
</protein>
<dbReference type="GO" id="GO:0042158">
    <property type="term" value="P:lipoprotein biosynthetic process"/>
    <property type="evidence" value="ECO:0007669"/>
    <property type="project" value="UniProtKB-UniRule"/>
</dbReference>
<dbReference type="PANTHER" id="PTHR30589">
    <property type="entry name" value="PROLIPOPROTEIN DIACYLGLYCERYL TRANSFERASE"/>
    <property type="match status" value="1"/>
</dbReference>
<dbReference type="GO" id="GO:0008961">
    <property type="term" value="F:phosphatidylglycerol-prolipoprotein diacylglyceryl transferase activity"/>
    <property type="evidence" value="ECO:0007669"/>
    <property type="project" value="UniProtKB-UniRule"/>
</dbReference>
<keyword evidence="4 7" id="KW-0812">Transmembrane</keyword>
<organism evidence="8 9">
    <name type="scientific">candidate division WWE3 bacterium RIFCSPLOWO2_01_FULL_39_13</name>
    <dbReference type="NCBI Taxonomy" id="1802624"/>
    <lineage>
        <taxon>Bacteria</taxon>
        <taxon>Katanobacteria</taxon>
    </lineage>
</organism>
<feature type="transmembrane region" description="Helical" evidence="7">
    <location>
        <begin position="45"/>
        <end position="64"/>
    </location>
</feature>
<sequence>MLPIIFDIGPVAIRSFGLFLTLGYLLGTFFVWREGRKQGYNEEKLLDLCILILIGSLVGARLYFVAFNTEAFRDDFLRIFAIWSGGLSFHGSILGGLLALYLYTKRRKWPFFQVADIVATAATIAFVIGRIGSFLAGTEIGVETSLLFGVKFIGEIGKRHPTQLYEAALGLATFFVLRKIDKVKNKSGVTFLSAIIFIEVIRFLVEFLRADSTYFLNFKVDQVLALLLAISSLIALYLQRERNLKEDFQILTAVFNNKFLRRRS</sequence>
<name>A0A1F4V634_UNCKA</name>
<evidence type="ECO:0000313" key="9">
    <source>
        <dbReference type="Proteomes" id="UP000178771"/>
    </source>
</evidence>
<comment type="pathway">
    <text evidence="7">Protein modification; lipoprotein biosynthesis (diacylglyceryl transfer).</text>
</comment>
<evidence type="ECO:0000313" key="8">
    <source>
        <dbReference type="EMBL" id="OGC52063.1"/>
    </source>
</evidence>
<evidence type="ECO:0000256" key="4">
    <source>
        <dbReference type="ARBA" id="ARBA00022692"/>
    </source>
</evidence>
<evidence type="ECO:0000256" key="7">
    <source>
        <dbReference type="HAMAP-Rule" id="MF_01147"/>
    </source>
</evidence>
<keyword evidence="6 7" id="KW-0472">Membrane</keyword>
<dbReference type="InterPro" id="IPR001640">
    <property type="entry name" value="Lgt"/>
</dbReference>
<comment type="function">
    <text evidence="7">Catalyzes the transfer of the diacylglyceryl group from phosphatidylglycerol to the sulfhydryl group of the N-terminal cysteine of a prolipoprotein, the first step in the formation of mature lipoproteins.</text>
</comment>
<gene>
    <name evidence="7" type="primary">lgt</name>
    <name evidence="8" type="ORF">A2982_02485</name>
</gene>
<feature type="transmembrane region" description="Helical" evidence="7">
    <location>
        <begin position="12"/>
        <end position="33"/>
    </location>
</feature>
<evidence type="ECO:0000256" key="3">
    <source>
        <dbReference type="ARBA" id="ARBA00022679"/>
    </source>
</evidence>
<dbReference type="EC" id="2.5.1.145" evidence="7"/>
<dbReference type="PANTHER" id="PTHR30589:SF0">
    <property type="entry name" value="PHOSPHATIDYLGLYCEROL--PROLIPOPROTEIN DIACYLGLYCERYL TRANSFERASE"/>
    <property type="match status" value="1"/>
</dbReference>
<dbReference type="EMBL" id="MEVH01000006">
    <property type="protein sequence ID" value="OGC52063.1"/>
    <property type="molecule type" value="Genomic_DNA"/>
</dbReference>
<comment type="catalytic activity">
    <reaction evidence="7">
        <text>L-cysteinyl-[prolipoprotein] + a 1,2-diacyl-sn-glycero-3-phospho-(1'-sn-glycerol) = an S-1,2-diacyl-sn-glyceryl-L-cysteinyl-[prolipoprotein] + sn-glycerol 1-phosphate + H(+)</text>
        <dbReference type="Rhea" id="RHEA:56712"/>
        <dbReference type="Rhea" id="RHEA-COMP:14679"/>
        <dbReference type="Rhea" id="RHEA-COMP:14680"/>
        <dbReference type="ChEBI" id="CHEBI:15378"/>
        <dbReference type="ChEBI" id="CHEBI:29950"/>
        <dbReference type="ChEBI" id="CHEBI:57685"/>
        <dbReference type="ChEBI" id="CHEBI:64716"/>
        <dbReference type="ChEBI" id="CHEBI:140658"/>
        <dbReference type="EC" id="2.5.1.145"/>
    </reaction>
</comment>
<accession>A0A1F4V634</accession>
<evidence type="ECO:0000256" key="6">
    <source>
        <dbReference type="ARBA" id="ARBA00023136"/>
    </source>
</evidence>
<feature type="transmembrane region" description="Helical" evidence="7">
    <location>
        <begin position="189"/>
        <end position="208"/>
    </location>
</feature>
<proteinExistence type="inferred from homology"/>
<evidence type="ECO:0000256" key="5">
    <source>
        <dbReference type="ARBA" id="ARBA00022989"/>
    </source>
</evidence>
<dbReference type="STRING" id="1802624.A2982_02485"/>
<feature type="transmembrane region" description="Helical" evidence="7">
    <location>
        <begin position="220"/>
        <end position="238"/>
    </location>
</feature>
<dbReference type="HAMAP" id="MF_01147">
    <property type="entry name" value="Lgt"/>
    <property type="match status" value="1"/>
</dbReference>
<dbReference type="Pfam" id="PF01790">
    <property type="entry name" value="LGT"/>
    <property type="match status" value="1"/>
</dbReference>
<dbReference type="GO" id="GO:0005886">
    <property type="term" value="C:plasma membrane"/>
    <property type="evidence" value="ECO:0007669"/>
    <property type="project" value="UniProtKB-SubCell"/>
</dbReference>
<evidence type="ECO:0000256" key="1">
    <source>
        <dbReference type="ARBA" id="ARBA00007150"/>
    </source>
</evidence>
<dbReference type="Proteomes" id="UP000178771">
    <property type="component" value="Unassembled WGS sequence"/>
</dbReference>
<reference evidence="8 9" key="1">
    <citation type="journal article" date="2016" name="Nat. Commun.">
        <title>Thousands of microbial genomes shed light on interconnected biogeochemical processes in an aquifer system.</title>
        <authorList>
            <person name="Anantharaman K."/>
            <person name="Brown C.T."/>
            <person name="Hug L.A."/>
            <person name="Sharon I."/>
            <person name="Castelle C.J."/>
            <person name="Probst A.J."/>
            <person name="Thomas B.C."/>
            <person name="Singh A."/>
            <person name="Wilkins M.J."/>
            <person name="Karaoz U."/>
            <person name="Brodie E.L."/>
            <person name="Williams K.H."/>
            <person name="Hubbard S.S."/>
            <person name="Banfield J.F."/>
        </authorList>
    </citation>
    <scope>NUCLEOTIDE SEQUENCE [LARGE SCALE GENOMIC DNA]</scope>
</reference>
<keyword evidence="2 7" id="KW-1003">Cell membrane</keyword>
<evidence type="ECO:0000256" key="2">
    <source>
        <dbReference type="ARBA" id="ARBA00022475"/>
    </source>
</evidence>
<comment type="caution">
    <text evidence="8">The sequence shown here is derived from an EMBL/GenBank/DDBJ whole genome shotgun (WGS) entry which is preliminary data.</text>
</comment>
<feature type="transmembrane region" description="Helical" evidence="7">
    <location>
        <begin position="76"/>
        <end position="102"/>
    </location>
</feature>